<dbReference type="OrthoDB" id="7875456at2"/>
<gene>
    <name evidence="1" type="ORF">OCH239_02695</name>
</gene>
<keyword evidence="2" id="KW-1185">Reference proteome</keyword>
<evidence type="ECO:0000313" key="1">
    <source>
        <dbReference type="EMBL" id="ETX14575.1"/>
    </source>
</evidence>
<dbReference type="RefSeq" id="WP_037262424.1">
    <property type="nucleotide sequence ID" value="NZ_JALZ01000010.1"/>
</dbReference>
<sequence>MRLIPIVFLALLAACATPLERCVSQARASLTAAESELRELEQILARGYAIEYRTRSYPVFVTCVDGDGDPYPCVRERTQRVPKRVPVNLVRVAQRADEIRARLPALQTSADTGAAQCRNVYADSLAEQR</sequence>
<reference evidence="1 2" key="1">
    <citation type="submission" date="2014-01" db="EMBL/GenBank/DDBJ databases">
        <title>Roseivivax halodurans JCM 10272 Genome Sequencing.</title>
        <authorList>
            <person name="Lai Q."/>
            <person name="Li G."/>
            <person name="Shao Z."/>
        </authorList>
    </citation>
    <scope>NUCLEOTIDE SEQUENCE [LARGE SCALE GENOMIC DNA]</scope>
    <source>
        <strain evidence="1 2">JCM 10272</strain>
    </source>
</reference>
<organism evidence="1 2">
    <name type="scientific">Roseivivax halodurans JCM 10272</name>
    <dbReference type="NCBI Taxonomy" id="1449350"/>
    <lineage>
        <taxon>Bacteria</taxon>
        <taxon>Pseudomonadati</taxon>
        <taxon>Pseudomonadota</taxon>
        <taxon>Alphaproteobacteria</taxon>
        <taxon>Rhodobacterales</taxon>
        <taxon>Roseobacteraceae</taxon>
        <taxon>Roseivivax</taxon>
    </lineage>
</organism>
<dbReference type="STRING" id="1449350.OCH239_02695"/>
<dbReference type="Proteomes" id="UP000022447">
    <property type="component" value="Unassembled WGS sequence"/>
</dbReference>
<dbReference type="eggNOG" id="ENOG5032WF4">
    <property type="taxonomic scope" value="Bacteria"/>
</dbReference>
<dbReference type="EMBL" id="JALZ01000010">
    <property type="protein sequence ID" value="ETX14575.1"/>
    <property type="molecule type" value="Genomic_DNA"/>
</dbReference>
<accession>X7EFC6</accession>
<dbReference type="AlphaFoldDB" id="X7EFC6"/>
<protein>
    <submittedName>
        <fullName evidence="1">Uncharacterized protein</fullName>
    </submittedName>
</protein>
<evidence type="ECO:0000313" key="2">
    <source>
        <dbReference type="Proteomes" id="UP000022447"/>
    </source>
</evidence>
<proteinExistence type="predicted"/>
<name>X7EFC6_9RHOB</name>
<dbReference type="PROSITE" id="PS51257">
    <property type="entry name" value="PROKAR_LIPOPROTEIN"/>
    <property type="match status" value="1"/>
</dbReference>
<comment type="caution">
    <text evidence="1">The sequence shown here is derived from an EMBL/GenBank/DDBJ whole genome shotgun (WGS) entry which is preliminary data.</text>
</comment>